<proteinExistence type="predicted"/>
<evidence type="ECO:0000313" key="3">
    <source>
        <dbReference type="Proteomes" id="UP000001631"/>
    </source>
</evidence>
<dbReference type="EMBL" id="GG663366">
    <property type="protein sequence ID" value="EEH08021.1"/>
    <property type="molecule type" value="Genomic_DNA"/>
</dbReference>
<dbReference type="GeneID" id="69036326"/>
<feature type="compositionally biased region" description="Basic and acidic residues" evidence="1">
    <location>
        <begin position="49"/>
        <end position="65"/>
    </location>
</feature>
<dbReference type="RefSeq" id="XP_045288502.1">
    <property type="nucleotide sequence ID" value="XM_045430359.1"/>
</dbReference>
<gene>
    <name evidence="2" type="ORF">HCBG_03310</name>
</gene>
<feature type="region of interest" description="Disordered" evidence="1">
    <location>
        <begin position="40"/>
        <end position="65"/>
    </location>
</feature>
<dbReference type="Proteomes" id="UP000001631">
    <property type="component" value="Unassembled WGS sequence"/>
</dbReference>
<organism evidence="2 3">
    <name type="scientific">Ajellomyces capsulatus (strain G186AR / H82 / ATCC MYA-2454 / RMSCC 2432)</name>
    <name type="common">Darling's disease fungus</name>
    <name type="synonym">Histoplasma capsulatum</name>
    <dbReference type="NCBI Taxonomy" id="447093"/>
    <lineage>
        <taxon>Eukaryota</taxon>
        <taxon>Fungi</taxon>
        <taxon>Dikarya</taxon>
        <taxon>Ascomycota</taxon>
        <taxon>Pezizomycotina</taxon>
        <taxon>Eurotiomycetes</taxon>
        <taxon>Eurotiomycetidae</taxon>
        <taxon>Onygenales</taxon>
        <taxon>Ajellomycetaceae</taxon>
        <taxon>Histoplasma</taxon>
    </lineage>
</organism>
<protein>
    <submittedName>
        <fullName evidence="2">Uncharacterized protein</fullName>
    </submittedName>
</protein>
<dbReference type="AlphaFoldDB" id="C0NJI0"/>
<dbReference type="HOGENOM" id="CLU_2262967_0_0_1"/>
<sequence>MKYHYPILRCRKYIVQTSTATRVEKFKNVRDVLRRGVRGSVQHSIGPIKGDKREPSRRFGHGARDTHDALKWSITRSRGATLGKKYRTDVREMNRRVVTRTVK</sequence>
<name>C0NJI0_AJECG</name>
<evidence type="ECO:0000313" key="2">
    <source>
        <dbReference type="EMBL" id="EEH08021.1"/>
    </source>
</evidence>
<reference evidence="2" key="1">
    <citation type="submission" date="2009-02" db="EMBL/GenBank/DDBJ databases">
        <title>The Genome Sequence of Ajellomyces capsulatus strain G186AR.</title>
        <authorList>
            <consortium name="The Broad Institute Genome Sequencing Platform"/>
            <person name="Champion M."/>
            <person name="Cuomo C."/>
            <person name="Ma L.-J."/>
            <person name="Henn M.R."/>
            <person name="Sil A."/>
            <person name="Goldman B."/>
            <person name="Young S.K."/>
            <person name="Kodira C.D."/>
            <person name="Zeng Q."/>
            <person name="Koehrsen M."/>
            <person name="Alvarado L."/>
            <person name="Berlin A."/>
            <person name="Borenstein D."/>
            <person name="Chen Z."/>
            <person name="Engels R."/>
            <person name="Freedman E."/>
            <person name="Gellesch M."/>
            <person name="Goldberg J."/>
            <person name="Griggs A."/>
            <person name="Gujja S."/>
            <person name="Heiman D."/>
            <person name="Hepburn T."/>
            <person name="Howarth C."/>
            <person name="Jen D."/>
            <person name="Larson L."/>
            <person name="Lewis B."/>
            <person name="Mehta T."/>
            <person name="Park D."/>
            <person name="Pearson M."/>
            <person name="Roberts A."/>
            <person name="Saif S."/>
            <person name="Shea T."/>
            <person name="Shenoy N."/>
            <person name="Sisk P."/>
            <person name="Stolte C."/>
            <person name="Sykes S."/>
            <person name="Walk T."/>
            <person name="White J."/>
            <person name="Yandava C."/>
            <person name="Klein B."/>
            <person name="McEwen J.G."/>
            <person name="Puccia R."/>
            <person name="Goldman G.H."/>
            <person name="Felipe M.S."/>
            <person name="Nino-Vega G."/>
            <person name="San-Blas G."/>
            <person name="Taylor J."/>
            <person name="Mendoza L."/>
            <person name="Galagan J."/>
            <person name="Nusbaum C."/>
            <person name="Birren B."/>
        </authorList>
    </citation>
    <scope>NUCLEOTIDE SEQUENCE</scope>
    <source>
        <strain evidence="2">G186AR</strain>
    </source>
</reference>
<accession>C0NJI0</accession>
<keyword evidence="3" id="KW-1185">Reference proteome</keyword>
<evidence type="ECO:0000256" key="1">
    <source>
        <dbReference type="SAM" id="MobiDB-lite"/>
    </source>
</evidence>
<dbReference type="InParanoid" id="C0NJI0"/>